<name>A0A0V1FIU5_TRIPS</name>
<accession>A0A0V1FIU5</accession>
<sequence length="104" mass="12232">MKFLVIVDKSQLRMLQVDRQLNKSDLFLKISTDEHFFCFAKTLNGFERNGVHQGKMTVIFSTGVLRRLDRRTLLLMQEVLAGIRSRFLTLSYYALFRGYFLYVG</sequence>
<comment type="caution">
    <text evidence="1">The sequence shown here is derived from an EMBL/GenBank/DDBJ whole genome shotgun (WGS) entry which is preliminary data.</text>
</comment>
<proteinExistence type="predicted"/>
<protein>
    <submittedName>
        <fullName evidence="1">Uncharacterized protein</fullName>
    </submittedName>
</protein>
<reference evidence="1 2" key="1">
    <citation type="submission" date="2015-01" db="EMBL/GenBank/DDBJ databases">
        <title>Evolution of Trichinella species and genotypes.</title>
        <authorList>
            <person name="Korhonen P.K."/>
            <person name="Edoardo P."/>
            <person name="Giuseppe L.R."/>
            <person name="Gasser R.B."/>
        </authorList>
    </citation>
    <scope>NUCLEOTIDE SEQUENCE [LARGE SCALE GENOMIC DNA]</scope>
    <source>
        <strain evidence="1">ISS470</strain>
    </source>
</reference>
<keyword evidence="2" id="KW-1185">Reference proteome</keyword>
<organism evidence="1 2">
    <name type="scientific">Trichinella pseudospiralis</name>
    <name type="common">Parasitic roundworm</name>
    <dbReference type="NCBI Taxonomy" id="6337"/>
    <lineage>
        <taxon>Eukaryota</taxon>
        <taxon>Metazoa</taxon>
        <taxon>Ecdysozoa</taxon>
        <taxon>Nematoda</taxon>
        <taxon>Enoplea</taxon>
        <taxon>Dorylaimia</taxon>
        <taxon>Trichinellida</taxon>
        <taxon>Trichinellidae</taxon>
        <taxon>Trichinella</taxon>
    </lineage>
</organism>
<gene>
    <name evidence="1" type="ORF">T4D_12660</name>
</gene>
<dbReference type="AlphaFoldDB" id="A0A0V1FIU5"/>
<dbReference type="Proteomes" id="UP000054995">
    <property type="component" value="Unassembled WGS sequence"/>
</dbReference>
<dbReference type="OrthoDB" id="10543061at2759"/>
<evidence type="ECO:0000313" key="2">
    <source>
        <dbReference type="Proteomes" id="UP000054995"/>
    </source>
</evidence>
<dbReference type="EMBL" id="JYDT01000080">
    <property type="protein sequence ID" value="KRY85958.1"/>
    <property type="molecule type" value="Genomic_DNA"/>
</dbReference>
<evidence type="ECO:0000313" key="1">
    <source>
        <dbReference type="EMBL" id="KRY85958.1"/>
    </source>
</evidence>